<gene>
    <name evidence="5" type="ORF">UFOPK1909_00390</name>
</gene>
<evidence type="ECO:0000256" key="3">
    <source>
        <dbReference type="ARBA" id="ARBA00023163"/>
    </source>
</evidence>
<keyword evidence="3" id="KW-0804">Transcription</keyword>
<dbReference type="Gene3D" id="1.10.260.40">
    <property type="entry name" value="lambda repressor-like DNA-binding domains"/>
    <property type="match status" value="1"/>
</dbReference>
<feature type="domain" description="HTH lacI-type" evidence="4">
    <location>
        <begin position="5"/>
        <end position="59"/>
    </location>
</feature>
<dbReference type="InterPro" id="IPR028082">
    <property type="entry name" value="Peripla_BP_I"/>
</dbReference>
<proteinExistence type="predicted"/>
<dbReference type="GO" id="GO:0003700">
    <property type="term" value="F:DNA-binding transcription factor activity"/>
    <property type="evidence" value="ECO:0007669"/>
    <property type="project" value="TreeGrafter"/>
</dbReference>
<dbReference type="EMBL" id="CAEZVD010000022">
    <property type="protein sequence ID" value="CAB4618709.1"/>
    <property type="molecule type" value="Genomic_DNA"/>
</dbReference>
<dbReference type="InterPro" id="IPR010982">
    <property type="entry name" value="Lambda_DNA-bd_dom_sf"/>
</dbReference>
<dbReference type="PANTHER" id="PTHR30146">
    <property type="entry name" value="LACI-RELATED TRANSCRIPTIONAL REPRESSOR"/>
    <property type="match status" value="1"/>
</dbReference>
<dbReference type="PANTHER" id="PTHR30146:SF153">
    <property type="entry name" value="LACTOSE OPERON REPRESSOR"/>
    <property type="match status" value="1"/>
</dbReference>
<dbReference type="SUPFAM" id="SSF53822">
    <property type="entry name" value="Periplasmic binding protein-like I"/>
    <property type="match status" value="1"/>
</dbReference>
<dbReference type="Pfam" id="PF13377">
    <property type="entry name" value="Peripla_BP_3"/>
    <property type="match status" value="1"/>
</dbReference>
<sequence>MTKKPNMFDVANLSKVSHQTVSRVVNNHDSVKPETRARVEAAMDKLGYTPNRAAQTLKTTKSRIIGILASDTHLNGPANIWQNAERAARAAEYFTVTCSVDPTSSTDVKKGIEYLSQIGIDGLIVITPHHETVEIARKTLKRIPVVSIDSSMGSEKMAIQLNNFDDAYRATKHLIDLGHTRILHVAGPATFFEAVDRKAGYEAAMKDSKLKSLSKVGEWSMDSGYEISKSTNYQAGNITAIFAASDHIALGVLRDCHERKIQVPNQLSIIGFDDLPEAEFSWPPLTTMRQDFQAIGEGALQMLLEKLNEEKSLKVYPLISKLVERETTTQRQK</sequence>
<reference evidence="5" key="1">
    <citation type="submission" date="2020-05" db="EMBL/GenBank/DDBJ databases">
        <authorList>
            <person name="Chiriac C."/>
            <person name="Salcher M."/>
            <person name="Ghai R."/>
            <person name="Kavagutti S V."/>
        </authorList>
    </citation>
    <scope>NUCLEOTIDE SEQUENCE</scope>
</reference>
<organism evidence="5">
    <name type="scientific">freshwater metagenome</name>
    <dbReference type="NCBI Taxonomy" id="449393"/>
    <lineage>
        <taxon>unclassified sequences</taxon>
        <taxon>metagenomes</taxon>
        <taxon>ecological metagenomes</taxon>
    </lineage>
</organism>
<dbReference type="CDD" id="cd01392">
    <property type="entry name" value="HTH_LacI"/>
    <property type="match status" value="1"/>
</dbReference>
<dbReference type="PROSITE" id="PS00356">
    <property type="entry name" value="HTH_LACI_1"/>
    <property type="match status" value="1"/>
</dbReference>
<accession>A0A6J6I4H7</accession>
<dbReference type="InterPro" id="IPR046335">
    <property type="entry name" value="LacI/GalR-like_sensor"/>
</dbReference>
<name>A0A6J6I4H7_9ZZZZ</name>
<dbReference type="CDD" id="cd01574">
    <property type="entry name" value="PBP1_LacI"/>
    <property type="match status" value="1"/>
</dbReference>
<evidence type="ECO:0000313" key="5">
    <source>
        <dbReference type="EMBL" id="CAB4618709.1"/>
    </source>
</evidence>
<dbReference type="Pfam" id="PF00356">
    <property type="entry name" value="LacI"/>
    <property type="match status" value="1"/>
</dbReference>
<dbReference type="InterPro" id="IPR000843">
    <property type="entry name" value="HTH_LacI"/>
</dbReference>
<protein>
    <submittedName>
        <fullName evidence="5">Unannotated protein</fullName>
    </submittedName>
</protein>
<evidence type="ECO:0000256" key="2">
    <source>
        <dbReference type="ARBA" id="ARBA00023125"/>
    </source>
</evidence>
<dbReference type="SMART" id="SM00354">
    <property type="entry name" value="HTH_LACI"/>
    <property type="match status" value="1"/>
</dbReference>
<keyword evidence="2" id="KW-0238">DNA-binding</keyword>
<evidence type="ECO:0000256" key="1">
    <source>
        <dbReference type="ARBA" id="ARBA00023015"/>
    </source>
</evidence>
<keyword evidence="1" id="KW-0805">Transcription regulation</keyword>
<dbReference type="Gene3D" id="3.40.50.2300">
    <property type="match status" value="2"/>
</dbReference>
<dbReference type="GO" id="GO:0000976">
    <property type="term" value="F:transcription cis-regulatory region binding"/>
    <property type="evidence" value="ECO:0007669"/>
    <property type="project" value="TreeGrafter"/>
</dbReference>
<dbReference type="SUPFAM" id="SSF47413">
    <property type="entry name" value="lambda repressor-like DNA-binding domains"/>
    <property type="match status" value="1"/>
</dbReference>
<dbReference type="AlphaFoldDB" id="A0A6J6I4H7"/>
<evidence type="ECO:0000259" key="4">
    <source>
        <dbReference type="PROSITE" id="PS50932"/>
    </source>
</evidence>
<dbReference type="PROSITE" id="PS50932">
    <property type="entry name" value="HTH_LACI_2"/>
    <property type="match status" value="1"/>
</dbReference>